<keyword evidence="1" id="KW-0812">Transmembrane</keyword>
<name>A0AAU1M646_9ACTN</name>
<dbReference type="InterPro" id="IPR049978">
    <property type="entry name" value="SCO6880-like"/>
</dbReference>
<accession>A0AAU1M646</accession>
<dbReference type="NCBIfam" id="NF042935">
    <property type="entry name" value="SCO6880_fam"/>
    <property type="match status" value="1"/>
</dbReference>
<dbReference type="AlphaFoldDB" id="A0AAU1M646"/>
<geneLocation type="plasmid" evidence="2">
    <name>unnamed1</name>
</geneLocation>
<reference evidence="2" key="1">
    <citation type="submission" date="2022-10" db="EMBL/GenBank/DDBJ databases">
        <title>The complete genomes of actinobacterial strains from the NBC collection.</title>
        <authorList>
            <person name="Joergensen T.S."/>
            <person name="Alvarez Arevalo M."/>
            <person name="Sterndorff E.B."/>
            <person name="Faurdal D."/>
            <person name="Vuksanovic O."/>
            <person name="Mourched A.-S."/>
            <person name="Charusanti P."/>
            <person name="Shaw S."/>
            <person name="Blin K."/>
            <person name="Weber T."/>
        </authorList>
    </citation>
    <scope>NUCLEOTIDE SEQUENCE</scope>
    <source>
        <strain evidence="2">NBC_00148</strain>
        <plasmid evidence="2">unnamed1</plasmid>
    </source>
</reference>
<keyword evidence="2" id="KW-0614">Plasmid</keyword>
<evidence type="ECO:0000256" key="1">
    <source>
        <dbReference type="SAM" id="Phobius"/>
    </source>
</evidence>
<dbReference type="EMBL" id="CP108170">
    <property type="protein sequence ID" value="WTQ78764.1"/>
    <property type="molecule type" value="Genomic_DNA"/>
</dbReference>
<keyword evidence="1" id="KW-1133">Transmembrane helix</keyword>
<organism evidence="2">
    <name type="scientific">Streptomyces sp. NBC_00148</name>
    <dbReference type="NCBI Taxonomy" id="2903626"/>
    <lineage>
        <taxon>Bacteria</taxon>
        <taxon>Bacillati</taxon>
        <taxon>Actinomycetota</taxon>
        <taxon>Actinomycetes</taxon>
        <taxon>Kitasatosporales</taxon>
        <taxon>Streptomycetaceae</taxon>
        <taxon>Streptomyces</taxon>
    </lineage>
</organism>
<dbReference type="RefSeq" id="WP_331718270.1">
    <property type="nucleotide sequence ID" value="NZ_CP108170.1"/>
</dbReference>
<gene>
    <name evidence="2" type="ORF">OG222_36870</name>
</gene>
<proteinExistence type="predicted"/>
<evidence type="ECO:0000313" key="2">
    <source>
        <dbReference type="EMBL" id="WTQ78764.1"/>
    </source>
</evidence>
<keyword evidence="1" id="KW-0472">Membrane</keyword>
<sequence>MGLVAAVSDNRGPAPHRTYGNWRRPATAGIGQLGLAPTVLLLLGLIVVVLSMLISVMLALGLAVVLALVLAPLAVRDRYNRTLLSRMTTRLAWNRSASSGSRIYRSGPLGRTGHGTCTLPGLAASSTLAEALDSYGRPFALLSYPSSGHHVVVLSCDADGAALVDQEQIDVWVAYWGQWLSGLSTEPGLVGASVTVETAPDSGLRLQHEVQSNLAPDAPDLARAMLQEVLAEYPASSAQISTRIALTYSGAARPGHPRRTTDDMAIDLGNRLPGLTSGLSMTGAGAARPLTAVELAEAVRVAYDPAVSPLIEEARTMGGSGLSWQDAGPQGAEENWDHYRHDSAWSATWSMSEAPRGEVLSSVLNSLLLPHTDIARKRVTLLYRPHDPASAARIVERDKRDAIFRAKQGPTGRARDDAALQAAEQSAQEEASGAGVVRFGLLVTATVNQQDDLPRARAAVDNLAAPARVMLRPVWGSQASAFAAGLPIGLVLPLHLAVPATIRDNM</sequence>
<evidence type="ECO:0008006" key="3">
    <source>
        <dbReference type="Google" id="ProtNLM"/>
    </source>
</evidence>
<feature type="transmembrane region" description="Helical" evidence="1">
    <location>
        <begin position="42"/>
        <end position="75"/>
    </location>
</feature>
<protein>
    <recommendedName>
        <fullName evidence="3">Integral membrane protein</fullName>
    </recommendedName>
</protein>